<dbReference type="Proteomes" id="UP001235744">
    <property type="component" value="Chromosome"/>
</dbReference>
<evidence type="ECO:0000256" key="2">
    <source>
        <dbReference type="ARBA" id="ARBA00007639"/>
    </source>
</evidence>
<comment type="subcellular location">
    <subcellularLocation>
        <location evidence="1">Cell envelope</location>
    </subcellularLocation>
</comment>
<evidence type="ECO:0000256" key="3">
    <source>
        <dbReference type="ARBA" id="ARBA00022729"/>
    </source>
</evidence>
<evidence type="ECO:0000256" key="4">
    <source>
        <dbReference type="SAM" id="MobiDB-lite"/>
    </source>
</evidence>
<feature type="region of interest" description="Disordered" evidence="4">
    <location>
        <begin position="1"/>
        <end position="20"/>
    </location>
</feature>
<dbReference type="EMBL" id="CP120988">
    <property type="protein sequence ID" value="WLQ60566.1"/>
    <property type="molecule type" value="Genomic_DNA"/>
</dbReference>
<evidence type="ECO:0000313" key="6">
    <source>
        <dbReference type="EMBL" id="WLQ60566.1"/>
    </source>
</evidence>
<keyword evidence="3" id="KW-0732">Signal</keyword>
<organism evidence="6 7">
    <name type="scientific">Streptomyces poriferorum</name>
    <dbReference type="NCBI Taxonomy" id="2798799"/>
    <lineage>
        <taxon>Bacteria</taxon>
        <taxon>Bacillati</taxon>
        <taxon>Actinomycetota</taxon>
        <taxon>Actinomycetes</taxon>
        <taxon>Kitasatosporales</taxon>
        <taxon>Streptomycetaceae</taxon>
        <taxon>Streptomyces</taxon>
    </lineage>
</organism>
<dbReference type="PANTHER" id="PTHR46847">
    <property type="entry name" value="D-ALLOSE-BINDING PERIPLASMIC PROTEIN-RELATED"/>
    <property type="match status" value="1"/>
</dbReference>
<evidence type="ECO:0000256" key="1">
    <source>
        <dbReference type="ARBA" id="ARBA00004196"/>
    </source>
</evidence>
<accession>A0ABY9J1M5</accession>
<evidence type="ECO:0000259" key="5">
    <source>
        <dbReference type="Pfam" id="PF13407"/>
    </source>
</evidence>
<dbReference type="CDD" id="cd01536">
    <property type="entry name" value="PBP1_ABC_sugar_binding-like"/>
    <property type="match status" value="1"/>
</dbReference>
<protein>
    <submittedName>
        <fullName evidence="6">Sugar ABC transporter substrate-binding protein</fullName>
    </submittedName>
</protein>
<comment type="similarity">
    <text evidence="2">Belongs to the bacterial solute-binding protein 2 family.</text>
</comment>
<dbReference type="PANTHER" id="PTHR46847:SF1">
    <property type="entry name" value="D-ALLOSE-BINDING PERIPLASMIC PROTEIN-RELATED"/>
    <property type="match status" value="1"/>
</dbReference>
<dbReference type="SUPFAM" id="SSF53822">
    <property type="entry name" value="Periplasmic binding protein-like I"/>
    <property type="match status" value="1"/>
</dbReference>
<dbReference type="InterPro" id="IPR025997">
    <property type="entry name" value="SBP_2_dom"/>
</dbReference>
<feature type="domain" description="Periplasmic binding protein" evidence="5">
    <location>
        <begin position="60"/>
        <end position="302"/>
    </location>
</feature>
<evidence type="ECO:0000313" key="7">
    <source>
        <dbReference type="Proteomes" id="UP001235744"/>
    </source>
</evidence>
<name>A0ABY9J1M5_9ACTN</name>
<reference evidence="6 7" key="1">
    <citation type="submission" date="2023-03" db="EMBL/GenBank/DDBJ databases">
        <title>Isolation and description of six Streptomyces strains from soil environments, able to metabolize different microbial glucans.</title>
        <authorList>
            <person name="Widen T."/>
            <person name="Larsbrink J."/>
        </authorList>
    </citation>
    <scope>NUCLEOTIDE SEQUENCE [LARGE SCALE GENOMIC DNA]</scope>
    <source>
        <strain evidence="6 7">Alt2</strain>
    </source>
</reference>
<keyword evidence="7" id="KW-1185">Reference proteome</keyword>
<dbReference type="InterPro" id="IPR028082">
    <property type="entry name" value="Peripla_BP_I"/>
</dbReference>
<dbReference type="RefSeq" id="WP_306069191.1">
    <property type="nucleotide sequence ID" value="NZ_CP120988.1"/>
</dbReference>
<dbReference type="Gene3D" id="3.40.50.2300">
    <property type="match status" value="2"/>
</dbReference>
<proteinExistence type="inferred from homology"/>
<dbReference type="Pfam" id="PF13407">
    <property type="entry name" value="Peripla_BP_4"/>
    <property type="match status" value="1"/>
</dbReference>
<gene>
    <name evidence="6" type="ORF">P8A19_36345</name>
</gene>
<sequence>MSLPSDRPNEPVGPGRRRRCRRSLTASAVGTALVLSGCGDSSDAGHDAVRLGFVNGAHTDFHTCLQGAVELAAENEGVKLFTANSQQEASKELANIGKMTSWKVDALIVQPVDIGALPADISRARSADTPVFLTSVVPEDTSDILGAVVVDLEEAGRLDAGWIGRDANGKRSEIGVVAGAPGAASDLLVAGFAAALPGNAEIVASRPGMFDPAVARDAAAAMIREHPGLDYAFVANEEMAFAVREAFDAAGAKGVRIVTVNGTDKGLAAIRAGKLSATVTNSPLVNGTMAVRNVLALLAGKEADRIDSVPLVLVTKNNLDQAPQYCP</sequence>